<accession>A0A699X8C2</accession>
<protein>
    <submittedName>
        <fullName evidence="1">Uncharacterized protein</fullName>
    </submittedName>
</protein>
<dbReference type="EMBL" id="BKCJ011789845">
    <property type="protein sequence ID" value="GFD53071.1"/>
    <property type="molecule type" value="Genomic_DNA"/>
</dbReference>
<sequence>MDDDGWVKHHTFPPFDASIIPICFTPNNLFLFGVDDRLALYDPDAAAVKLFASNIFNEPDVLFHKIVQYVDSLVWVPPAPKCATIENNQD</sequence>
<organism evidence="1">
    <name type="scientific">Tanacetum cinerariifolium</name>
    <name type="common">Dalmatian daisy</name>
    <name type="synonym">Chrysanthemum cinerariifolium</name>
    <dbReference type="NCBI Taxonomy" id="118510"/>
    <lineage>
        <taxon>Eukaryota</taxon>
        <taxon>Viridiplantae</taxon>
        <taxon>Streptophyta</taxon>
        <taxon>Embryophyta</taxon>
        <taxon>Tracheophyta</taxon>
        <taxon>Spermatophyta</taxon>
        <taxon>Magnoliopsida</taxon>
        <taxon>eudicotyledons</taxon>
        <taxon>Gunneridae</taxon>
        <taxon>Pentapetalae</taxon>
        <taxon>asterids</taxon>
        <taxon>campanulids</taxon>
        <taxon>Asterales</taxon>
        <taxon>Asteraceae</taxon>
        <taxon>Asteroideae</taxon>
        <taxon>Anthemideae</taxon>
        <taxon>Anthemidinae</taxon>
        <taxon>Tanacetum</taxon>
    </lineage>
</organism>
<name>A0A699X8C2_TANCI</name>
<gene>
    <name evidence="1" type="ORF">Tci_925040</name>
</gene>
<reference evidence="1" key="1">
    <citation type="journal article" date="2019" name="Sci. Rep.">
        <title>Draft genome of Tanacetum cinerariifolium, the natural source of mosquito coil.</title>
        <authorList>
            <person name="Yamashiro T."/>
            <person name="Shiraishi A."/>
            <person name="Satake H."/>
            <person name="Nakayama K."/>
        </authorList>
    </citation>
    <scope>NUCLEOTIDE SEQUENCE</scope>
</reference>
<evidence type="ECO:0000313" key="1">
    <source>
        <dbReference type="EMBL" id="GFD53071.1"/>
    </source>
</evidence>
<proteinExistence type="predicted"/>
<dbReference type="AlphaFoldDB" id="A0A699X8C2"/>
<comment type="caution">
    <text evidence="1">The sequence shown here is derived from an EMBL/GenBank/DDBJ whole genome shotgun (WGS) entry which is preliminary data.</text>
</comment>